<dbReference type="InterPro" id="IPR043136">
    <property type="entry name" value="B30.2/SPRY_sf"/>
</dbReference>
<dbReference type="InterPro" id="IPR003879">
    <property type="entry name" value="Butyrophylin_SPRY"/>
</dbReference>
<dbReference type="InterPro" id="IPR001870">
    <property type="entry name" value="B30.2/SPRY"/>
</dbReference>
<dbReference type="PANTHER" id="PTHR24099:SF6">
    <property type="entry name" value="FIBRONECTIN TYPE III AND SPRY DOMAIN-CONTAINING PROTEIN 2"/>
    <property type="match status" value="1"/>
</dbReference>
<evidence type="ECO:0000313" key="4">
    <source>
        <dbReference type="Ensembl" id="ENSSAUP00010058314.1"/>
    </source>
</evidence>
<evidence type="ECO:0000256" key="1">
    <source>
        <dbReference type="ARBA" id="ARBA00023054"/>
    </source>
</evidence>
<sequence length="588" mass="66472">MEHHDVVPDRGARATRDVSTFQRFSVDTNESLRFEPWEVSSPSPTGAEDGHDDVFKERETELEIDTVRNQLQGKVAEMESFAGHLEEIFLTVEENFGRQEQHLEQHYNDVLQTLSQRYDERAAGLEEEKKGKLEALYNQLLSCGQAIDASKELIETAQEVYRLQDKRLFLKVTQPELIKEFAKDEIDFTLATTLEFNTPLADLSDVKTMMDSINVVPAPSAPVINPQMPNSATQTSLRVRWSLFSDDTVEYYDLYYRPVLEDTNVKVKETHCTVMDLLPNAQYELWVTATNTTGISPASEKALYMTVPSPPVIKQRECTSCPEAALIRWESGNTNPVDSYTVELNEMGTDGTQSGITESVVAVPTCQCLIQLKTGRRYLISVRAVNIGGPSDRSEVLSVSTTGTFFYLLEDTAHPCLSISEDGFTIFYGDEELPISAMALDDNTFARCVAVLGDLIPVRGRHYWEVEVDDGTEFRIGVAYEDTERNSYLGANSTSWCMRHILTPSRHKYEFLHNGWSPDLRITVNPVRIGVALDYERGTLSFFNVDLEQHLHTFHCHFRNYVHPCFSLDNPGALTIHNAIEAPEYAFI</sequence>
<dbReference type="CDD" id="cd12899">
    <property type="entry name" value="SPRY_PRY_TRIM76_like"/>
    <property type="match status" value="1"/>
</dbReference>
<dbReference type="Gene3D" id="2.60.120.920">
    <property type="match status" value="1"/>
</dbReference>
<dbReference type="InParanoid" id="A0A671Y453"/>
<proteinExistence type="predicted"/>
<dbReference type="InterPro" id="IPR003877">
    <property type="entry name" value="SPRY_dom"/>
</dbReference>
<dbReference type="PRINTS" id="PR01407">
    <property type="entry name" value="BUTYPHLNCDUF"/>
</dbReference>
<dbReference type="AlphaFoldDB" id="A0A671Y453"/>
<gene>
    <name evidence="4" type="primary">FSD2</name>
</gene>
<dbReference type="CDD" id="cd00063">
    <property type="entry name" value="FN3"/>
    <property type="match status" value="2"/>
</dbReference>
<protein>
    <submittedName>
        <fullName evidence="4">Fibronectin type III and SPRY domain containing 2</fullName>
    </submittedName>
</protein>
<dbReference type="OMA" id="GIPNCEV"/>
<evidence type="ECO:0000259" key="3">
    <source>
        <dbReference type="PROSITE" id="PS50853"/>
    </source>
</evidence>
<reference evidence="4" key="3">
    <citation type="submission" date="2025-09" db="UniProtKB">
        <authorList>
            <consortium name="Ensembl"/>
        </authorList>
    </citation>
    <scope>IDENTIFICATION</scope>
</reference>
<dbReference type="InterPro" id="IPR013783">
    <property type="entry name" value="Ig-like_fold"/>
</dbReference>
<feature type="domain" description="Fibronectin type-III" evidence="3">
    <location>
        <begin position="311"/>
        <end position="404"/>
    </location>
</feature>
<evidence type="ECO:0000313" key="5">
    <source>
        <dbReference type="Proteomes" id="UP000472265"/>
    </source>
</evidence>
<dbReference type="InterPro" id="IPR003961">
    <property type="entry name" value="FN3_dom"/>
</dbReference>
<keyword evidence="5" id="KW-1185">Reference proteome</keyword>
<dbReference type="PROSITE" id="PS50188">
    <property type="entry name" value="B302_SPRY"/>
    <property type="match status" value="1"/>
</dbReference>
<dbReference type="SMART" id="SM00449">
    <property type="entry name" value="SPRY"/>
    <property type="match status" value="1"/>
</dbReference>
<dbReference type="Pfam" id="PF00622">
    <property type="entry name" value="SPRY"/>
    <property type="match status" value="1"/>
</dbReference>
<dbReference type="InterPro" id="IPR013320">
    <property type="entry name" value="ConA-like_dom_sf"/>
</dbReference>
<dbReference type="Pfam" id="PF00041">
    <property type="entry name" value="fn3"/>
    <property type="match status" value="1"/>
</dbReference>
<dbReference type="PANTHER" id="PTHR24099">
    <property type="entry name" value="E3 UBIQUITIN-PROTEIN LIGASE TRIM36-RELATED"/>
    <property type="match status" value="1"/>
</dbReference>
<feature type="domain" description="Fibronectin type-III" evidence="3">
    <location>
        <begin position="222"/>
        <end position="310"/>
    </location>
</feature>
<organism evidence="4 5">
    <name type="scientific">Sparus aurata</name>
    <name type="common">Gilthead sea bream</name>
    <dbReference type="NCBI Taxonomy" id="8175"/>
    <lineage>
        <taxon>Eukaryota</taxon>
        <taxon>Metazoa</taxon>
        <taxon>Chordata</taxon>
        <taxon>Craniata</taxon>
        <taxon>Vertebrata</taxon>
        <taxon>Euteleostomi</taxon>
        <taxon>Actinopterygii</taxon>
        <taxon>Neopterygii</taxon>
        <taxon>Teleostei</taxon>
        <taxon>Neoteleostei</taxon>
        <taxon>Acanthomorphata</taxon>
        <taxon>Eupercaria</taxon>
        <taxon>Spariformes</taxon>
        <taxon>Sparidae</taxon>
        <taxon>Sparus</taxon>
    </lineage>
</organism>
<dbReference type="SMART" id="SM00060">
    <property type="entry name" value="FN3"/>
    <property type="match status" value="2"/>
</dbReference>
<dbReference type="Proteomes" id="UP000472265">
    <property type="component" value="Chromosome 4"/>
</dbReference>
<dbReference type="Ensembl" id="ENSSAUT00010061210.1">
    <property type="protein sequence ID" value="ENSSAUP00010058314.1"/>
    <property type="gene ID" value="ENSSAUG00010023816.1"/>
</dbReference>
<reference evidence="4" key="2">
    <citation type="submission" date="2025-08" db="UniProtKB">
        <authorList>
            <consortium name="Ensembl"/>
        </authorList>
    </citation>
    <scope>IDENTIFICATION</scope>
</reference>
<dbReference type="InterPro" id="IPR050617">
    <property type="entry name" value="E3_ligase_FN3/SPRY"/>
</dbReference>
<name>A0A671Y453_SPAAU</name>
<dbReference type="PROSITE" id="PS50853">
    <property type="entry name" value="FN3"/>
    <property type="match status" value="2"/>
</dbReference>
<feature type="domain" description="B30.2/SPRY" evidence="2">
    <location>
        <begin position="386"/>
        <end position="585"/>
    </location>
</feature>
<evidence type="ECO:0000259" key="2">
    <source>
        <dbReference type="PROSITE" id="PS50188"/>
    </source>
</evidence>
<dbReference type="SUPFAM" id="SSF49899">
    <property type="entry name" value="Concanavalin A-like lectins/glucanases"/>
    <property type="match status" value="1"/>
</dbReference>
<dbReference type="InterPro" id="IPR036116">
    <property type="entry name" value="FN3_sf"/>
</dbReference>
<dbReference type="Gene3D" id="2.60.40.10">
    <property type="entry name" value="Immunoglobulins"/>
    <property type="match status" value="2"/>
</dbReference>
<reference evidence="4" key="1">
    <citation type="submission" date="2021-04" db="EMBL/GenBank/DDBJ databases">
        <authorList>
            <consortium name="Wellcome Sanger Institute Data Sharing"/>
        </authorList>
    </citation>
    <scope>NUCLEOTIDE SEQUENCE [LARGE SCALE GENOMIC DNA]</scope>
</reference>
<accession>A0A671Y453</accession>
<dbReference type="GeneTree" id="ENSGT00940000158441"/>
<keyword evidence="1" id="KW-0175">Coiled coil</keyword>
<dbReference type="SUPFAM" id="SSF49265">
    <property type="entry name" value="Fibronectin type III"/>
    <property type="match status" value="1"/>
</dbReference>